<dbReference type="RefSeq" id="XP_018336692.1">
    <property type="nucleotide sequence ID" value="XM_018481190.2"/>
</dbReference>
<evidence type="ECO:0000256" key="9">
    <source>
        <dbReference type="RuleBase" id="RU367081"/>
    </source>
</evidence>
<feature type="transmembrane region" description="Helical" evidence="9">
    <location>
        <begin position="144"/>
        <end position="165"/>
    </location>
</feature>
<evidence type="ECO:0000256" key="5">
    <source>
        <dbReference type="ARBA" id="ARBA00023136"/>
    </source>
</evidence>
<evidence type="ECO:0000256" key="1">
    <source>
        <dbReference type="ARBA" id="ARBA00004127"/>
    </source>
</evidence>
<dbReference type="PROSITE" id="PS50244">
    <property type="entry name" value="S5A_REDUCTASE"/>
    <property type="match status" value="1"/>
</dbReference>
<dbReference type="InterPro" id="IPR001104">
    <property type="entry name" value="3-oxo-5_a-steroid_4-DH_C"/>
</dbReference>
<keyword evidence="9" id="KW-0521">NADP</keyword>
<evidence type="ECO:0000313" key="11">
    <source>
        <dbReference type="Proteomes" id="UP000192223"/>
    </source>
</evidence>
<feature type="transmembrane region" description="Helical" evidence="9">
    <location>
        <begin position="6"/>
        <end position="24"/>
    </location>
</feature>
<evidence type="ECO:0000256" key="4">
    <source>
        <dbReference type="ARBA" id="ARBA00022989"/>
    </source>
</evidence>
<protein>
    <recommendedName>
        <fullName evidence="7 9">Polyprenal reductase</fullName>
        <ecNumber evidence="2 9">1.3.1.94</ecNumber>
    </recommendedName>
</protein>
<dbReference type="GO" id="GO:0016095">
    <property type="term" value="P:polyprenol catabolic process"/>
    <property type="evidence" value="ECO:0007669"/>
    <property type="project" value="UniProtKB-UniRule"/>
</dbReference>
<feature type="transmembrane region" description="Helical" evidence="9">
    <location>
        <begin position="62"/>
        <end position="83"/>
    </location>
</feature>
<dbReference type="AlphaFoldDB" id="A0A1W4XV76"/>
<comment type="pathway">
    <text evidence="9">Protein modification; protein glycosylation.</text>
</comment>
<accession>A0A1W4XV76</accession>
<feature type="domain" description="3-oxo-5-alpha-steroid 4-dehydrogenase C-terminal" evidence="10">
    <location>
        <begin position="186"/>
        <end position="301"/>
    </location>
</feature>
<evidence type="ECO:0000313" key="12">
    <source>
        <dbReference type="RefSeq" id="XP_018336692.1"/>
    </source>
</evidence>
<dbReference type="EC" id="1.3.1.94" evidence="2 9"/>
<keyword evidence="9" id="KW-0560">Oxidoreductase</keyword>
<dbReference type="GO" id="GO:0160198">
    <property type="term" value="F:polyprenal reductase activity"/>
    <property type="evidence" value="ECO:0007669"/>
    <property type="project" value="UniProtKB-EC"/>
</dbReference>
<evidence type="ECO:0000256" key="8">
    <source>
        <dbReference type="ARBA" id="ARBA00049427"/>
    </source>
</evidence>
<keyword evidence="11" id="KW-1185">Reference proteome</keyword>
<evidence type="ECO:0000256" key="6">
    <source>
        <dbReference type="ARBA" id="ARBA00046320"/>
    </source>
</evidence>
<comment type="similarity">
    <text evidence="6 9">Belongs to the steroid 5-alpha reductase family. Polyprenal reductase subfamily.</text>
</comment>
<dbReference type="UniPathway" id="UPA00378"/>
<keyword evidence="3 9" id="KW-0812">Transmembrane</keyword>
<dbReference type="OrthoDB" id="5788137at2759"/>
<dbReference type="Proteomes" id="UP000192223">
    <property type="component" value="Unplaced"/>
</dbReference>
<keyword evidence="4 9" id="KW-1133">Transmembrane helix</keyword>
<dbReference type="GO" id="GO:0006488">
    <property type="term" value="P:dolichol-linked oligosaccharide biosynthetic process"/>
    <property type="evidence" value="ECO:0007669"/>
    <property type="project" value="UniProtKB-UniRule"/>
</dbReference>
<keyword evidence="9" id="KW-0256">Endoplasmic reticulum</keyword>
<comment type="catalytic activity">
    <reaction evidence="8 9">
        <text>a di-trans,poly-cis-dolichal + NADP(+) = a di-trans,poly-cis-polyprenal + NADPH + H(+)</text>
        <dbReference type="Rhea" id="RHEA:80727"/>
        <dbReference type="Rhea" id="RHEA-COMP:19536"/>
        <dbReference type="Rhea" id="RHEA-COMP:19537"/>
        <dbReference type="ChEBI" id="CHEBI:15378"/>
        <dbReference type="ChEBI" id="CHEBI:57783"/>
        <dbReference type="ChEBI" id="CHEBI:58349"/>
        <dbReference type="ChEBI" id="CHEBI:231623"/>
        <dbReference type="ChEBI" id="CHEBI:231637"/>
        <dbReference type="EC" id="1.3.1.94"/>
    </reaction>
    <physiologicalReaction direction="right-to-left" evidence="8 9">
        <dbReference type="Rhea" id="RHEA:80729"/>
    </physiologicalReaction>
</comment>
<comment type="function">
    <text evidence="9">Plays a key role in early steps of protein N-linked glycosylation by being involved in the conversion of polyprenol into dolichol. Acts as a polyprenal reductase that mediates the reduction of polyprenal into dolichal in a NADP-dependent mechanism. Dolichols are required for the synthesis of dolichol-linked monosaccharides and the oligosaccharide precursor used for N-glycosylation.</text>
</comment>
<evidence type="ECO:0000259" key="10">
    <source>
        <dbReference type="Pfam" id="PF02544"/>
    </source>
</evidence>
<dbReference type="PANTHER" id="PTHR14624:SF0">
    <property type="entry name" value="POLYPRENOL REDUCTASE"/>
    <property type="match status" value="1"/>
</dbReference>
<dbReference type="STRING" id="224129.A0A1W4XV76"/>
<evidence type="ECO:0000256" key="3">
    <source>
        <dbReference type="ARBA" id="ARBA00022692"/>
    </source>
</evidence>
<feature type="transmembrane region" description="Helical" evidence="9">
    <location>
        <begin position="261"/>
        <end position="282"/>
    </location>
</feature>
<keyword evidence="5 9" id="KW-0472">Membrane</keyword>
<evidence type="ECO:0000256" key="2">
    <source>
        <dbReference type="ARBA" id="ARBA00012522"/>
    </source>
</evidence>
<dbReference type="GO" id="GO:0102389">
    <property type="term" value="F:polyprenol reductase activity"/>
    <property type="evidence" value="ECO:0007669"/>
    <property type="project" value="UniProtKB-UniRule"/>
</dbReference>
<feature type="transmembrane region" description="Helical" evidence="9">
    <location>
        <begin position="231"/>
        <end position="255"/>
    </location>
</feature>
<dbReference type="GO" id="GO:0005789">
    <property type="term" value="C:endoplasmic reticulum membrane"/>
    <property type="evidence" value="ECO:0007669"/>
    <property type="project" value="UniProtKB-SubCell"/>
</dbReference>
<feature type="transmembrane region" description="Helical" evidence="9">
    <location>
        <begin position="177"/>
        <end position="199"/>
    </location>
</feature>
<organism evidence="11 12">
    <name type="scientific">Agrilus planipennis</name>
    <name type="common">Emerald ash borer</name>
    <name type="synonym">Agrilus marcopoli</name>
    <dbReference type="NCBI Taxonomy" id="224129"/>
    <lineage>
        <taxon>Eukaryota</taxon>
        <taxon>Metazoa</taxon>
        <taxon>Ecdysozoa</taxon>
        <taxon>Arthropoda</taxon>
        <taxon>Hexapoda</taxon>
        <taxon>Insecta</taxon>
        <taxon>Pterygota</taxon>
        <taxon>Neoptera</taxon>
        <taxon>Endopterygota</taxon>
        <taxon>Coleoptera</taxon>
        <taxon>Polyphaga</taxon>
        <taxon>Elateriformia</taxon>
        <taxon>Buprestoidea</taxon>
        <taxon>Buprestidae</taxon>
        <taxon>Agrilinae</taxon>
        <taxon>Agrilus</taxon>
    </lineage>
</organism>
<dbReference type="Pfam" id="PF02544">
    <property type="entry name" value="Steroid_dh"/>
    <property type="match status" value="1"/>
</dbReference>
<name>A0A1W4XV76_AGRPL</name>
<dbReference type="GO" id="GO:0003865">
    <property type="term" value="F:3-oxo-5-alpha-steroid 4-dehydrogenase activity"/>
    <property type="evidence" value="ECO:0007669"/>
    <property type="project" value="TreeGrafter"/>
</dbReference>
<dbReference type="KEGG" id="apln:108745120"/>
<proteinExistence type="inferred from homology"/>
<dbReference type="InParanoid" id="A0A1W4XV76"/>
<dbReference type="GeneID" id="108745120"/>
<dbReference type="PANTHER" id="PTHR14624">
    <property type="entry name" value="DFG10 PROTEIN"/>
    <property type="match status" value="1"/>
</dbReference>
<reference evidence="12" key="1">
    <citation type="submission" date="2025-08" db="UniProtKB">
        <authorList>
            <consortium name="RefSeq"/>
        </authorList>
    </citation>
    <scope>IDENTIFICATION</scope>
    <source>
        <tissue evidence="12">Entire body</tissue>
    </source>
</reference>
<evidence type="ECO:0000256" key="7">
    <source>
        <dbReference type="ARBA" id="ARBA00047186"/>
    </source>
</evidence>
<dbReference type="FunCoup" id="A0A1W4XV76">
    <property type="interactions" value="1070"/>
</dbReference>
<comment type="subcellular location">
    <subcellularLocation>
        <location evidence="1">Endomembrane system</location>
        <topology evidence="1">Multi-pass membrane protein</topology>
    </subcellularLocation>
    <subcellularLocation>
        <location evidence="9">Endoplasmic reticulum membrane</location>
    </subcellularLocation>
</comment>
<sequence>MIPINILELLFALMSIASTIVMIFEKFLPTFFKQAIRYGKFAYRGPSSKLAVEVPKSWFRHFYIYSSVLTMFTLDIVVRVYFFDAFPPKWIVRLLDVVVDPRRIAVVTPTSTLLAMFLLTLQCLRRVYETHFVSVFGINSRMNLAHYCIGYIHYTGCILCILSSAPKFGQHAYRYPLIQLTDLSFFDIIATLLFFWAWFHQYKTTVILGNLRKNERGEVITQKHRLPEGDWFNYVASPHLLAEILMYISLTMILWQNTSWLFISAWVLVNQIQTALLSFWWYKSTFPSFPENRKAIIPFIL</sequence>
<gene>
    <name evidence="12" type="primary">LOC108745120</name>
</gene>
<dbReference type="InterPro" id="IPR039698">
    <property type="entry name" value="Dfg10/SRD5A3"/>
</dbReference>
<feature type="transmembrane region" description="Helical" evidence="9">
    <location>
        <begin position="103"/>
        <end position="124"/>
    </location>
</feature>